<feature type="region of interest" description="Disordered" evidence="2">
    <location>
        <begin position="54"/>
        <end position="75"/>
    </location>
</feature>
<sequence>MENEDMSDTDRITSLEEQISYLTRTVDELSDVIARQENDIDKIQRRLGMLMEAEVSRQSDGEGSIALADQRPPHW</sequence>
<dbReference type="STRING" id="1397108.IMCC12053_2958"/>
<dbReference type="InterPro" id="IPR007236">
    <property type="entry name" value="SlyX"/>
</dbReference>
<protein>
    <submittedName>
        <fullName evidence="3">Protein SlyX</fullName>
    </submittedName>
</protein>
<evidence type="ECO:0000256" key="2">
    <source>
        <dbReference type="SAM" id="MobiDB-lite"/>
    </source>
</evidence>
<dbReference type="EMBL" id="CP012023">
    <property type="protein sequence ID" value="ALI56905.1"/>
    <property type="molecule type" value="Genomic_DNA"/>
</dbReference>
<dbReference type="Gene3D" id="1.20.5.300">
    <property type="match status" value="1"/>
</dbReference>
<feature type="coiled-coil region" evidence="1">
    <location>
        <begin position="26"/>
        <end position="53"/>
    </location>
</feature>
<proteinExistence type="predicted"/>
<gene>
    <name evidence="3" type="ORF">IMCC12053_2958</name>
</gene>
<keyword evidence="4" id="KW-1185">Reference proteome</keyword>
<accession>A0A0P0AEY0</accession>
<evidence type="ECO:0000313" key="3">
    <source>
        <dbReference type="EMBL" id="ALI56905.1"/>
    </source>
</evidence>
<dbReference type="Proteomes" id="UP000064920">
    <property type="component" value="Chromosome"/>
</dbReference>
<dbReference type="AlphaFoldDB" id="A0A0P0AEY0"/>
<reference evidence="3 4" key="1">
    <citation type="submission" date="2015-05" db="EMBL/GenBank/DDBJ databases">
        <authorList>
            <person name="Wang D.B."/>
            <person name="Wang M."/>
        </authorList>
    </citation>
    <scope>NUCLEOTIDE SEQUENCE [LARGE SCALE GENOMIC DNA]</scope>
    <source>
        <strain evidence="3 4">IMCC 12053</strain>
    </source>
</reference>
<keyword evidence="1" id="KW-0175">Coiled coil</keyword>
<organism evidence="3 4">
    <name type="scientific">Celeribacter marinus</name>
    <dbReference type="NCBI Taxonomy" id="1397108"/>
    <lineage>
        <taxon>Bacteria</taxon>
        <taxon>Pseudomonadati</taxon>
        <taxon>Pseudomonadota</taxon>
        <taxon>Alphaproteobacteria</taxon>
        <taxon>Rhodobacterales</taxon>
        <taxon>Roseobacteraceae</taxon>
        <taxon>Celeribacter</taxon>
    </lineage>
</organism>
<evidence type="ECO:0000256" key="1">
    <source>
        <dbReference type="SAM" id="Coils"/>
    </source>
</evidence>
<dbReference type="KEGG" id="cmar:IMCC12053_2958"/>
<dbReference type="PATRIC" id="fig|1397108.4.peg.3040"/>
<evidence type="ECO:0000313" key="4">
    <source>
        <dbReference type="Proteomes" id="UP000064920"/>
    </source>
</evidence>
<name>A0A0P0AEY0_9RHOB</name>
<dbReference type="Pfam" id="PF04102">
    <property type="entry name" value="SlyX"/>
    <property type="match status" value="1"/>
</dbReference>